<reference evidence="2" key="1">
    <citation type="submission" date="2016-01" db="EMBL/GenBank/DDBJ databases">
        <authorList>
            <person name="Vorgias C.E."/>
        </authorList>
    </citation>
    <scope>NUCLEOTIDE SEQUENCE [LARGE SCALE GENOMIC DNA]</scope>
</reference>
<evidence type="ECO:0000313" key="2">
    <source>
        <dbReference type="Proteomes" id="UP000093069"/>
    </source>
</evidence>
<gene>
    <name evidence="1" type="ORF">CHITON_1116</name>
</gene>
<evidence type="ECO:0000313" key="1">
    <source>
        <dbReference type="EMBL" id="CUX77895.1"/>
    </source>
</evidence>
<dbReference type="AlphaFoldDB" id="A0A160VSB7"/>
<dbReference type="STRING" id="54262.CHITON_1116"/>
<organism evidence="1 2">
    <name type="scientific">Thermococcus chitonophagus</name>
    <dbReference type="NCBI Taxonomy" id="54262"/>
    <lineage>
        <taxon>Archaea</taxon>
        <taxon>Methanobacteriati</taxon>
        <taxon>Methanobacteriota</taxon>
        <taxon>Thermococci</taxon>
        <taxon>Thermococcales</taxon>
        <taxon>Thermococcaceae</taxon>
        <taxon>Thermococcus</taxon>
    </lineage>
</organism>
<proteinExistence type="predicted"/>
<dbReference type="KEGG" id="tch:CHITON_1116"/>
<dbReference type="Proteomes" id="UP000093069">
    <property type="component" value="Chromosome I"/>
</dbReference>
<protein>
    <submittedName>
        <fullName evidence="1">Uncharacterized protein</fullName>
    </submittedName>
</protein>
<sequence length="39" mass="4658">MSSEIVIRVKIPESLEKYLSERTVEDIKLEIIKEIQERL</sequence>
<name>A0A160VSB7_9EURY</name>
<dbReference type="EMBL" id="LN999010">
    <property type="protein sequence ID" value="CUX77895.1"/>
    <property type="molecule type" value="Genomic_DNA"/>
</dbReference>
<accession>A0A160VSB7</accession>